<evidence type="ECO:0000313" key="2">
    <source>
        <dbReference type="EMBL" id="OTG08593.1"/>
    </source>
</evidence>
<dbReference type="InParanoid" id="A0A251TCX6"/>
<feature type="region of interest" description="Disordered" evidence="1">
    <location>
        <begin position="1104"/>
        <end position="1134"/>
    </location>
</feature>
<proteinExistence type="predicted"/>
<feature type="compositionally biased region" description="Basic and acidic residues" evidence="1">
    <location>
        <begin position="366"/>
        <end position="377"/>
    </location>
</feature>
<protein>
    <submittedName>
        <fullName evidence="2">Uncharacterized protein</fullName>
    </submittedName>
</protein>
<feature type="region of interest" description="Disordered" evidence="1">
    <location>
        <begin position="698"/>
        <end position="722"/>
    </location>
</feature>
<evidence type="ECO:0000256" key="1">
    <source>
        <dbReference type="SAM" id="MobiDB-lite"/>
    </source>
</evidence>
<reference evidence="3" key="1">
    <citation type="journal article" date="2017" name="Nature">
        <title>The sunflower genome provides insights into oil metabolism, flowering and Asterid evolution.</title>
        <authorList>
            <person name="Badouin H."/>
            <person name="Gouzy J."/>
            <person name="Grassa C.J."/>
            <person name="Murat F."/>
            <person name="Staton S.E."/>
            <person name="Cottret L."/>
            <person name="Lelandais-Briere C."/>
            <person name="Owens G.L."/>
            <person name="Carrere S."/>
            <person name="Mayjonade B."/>
            <person name="Legrand L."/>
            <person name="Gill N."/>
            <person name="Kane N.C."/>
            <person name="Bowers J.E."/>
            <person name="Hubner S."/>
            <person name="Bellec A."/>
            <person name="Berard A."/>
            <person name="Berges H."/>
            <person name="Blanchet N."/>
            <person name="Boniface M.C."/>
            <person name="Brunel D."/>
            <person name="Catrice O."/>
            <person name="Chaidir N."/>
            <person name="Claudel C."/>
            <person name="Donnadieu C."/>
            <person name="Faraut T."/>
            <person name="Fievet G."/>
            <person name="Helmstetter N."/>
            <person name="King M."/>
            <person name="Knapp S.J."/>
            <person name="Lai Z."/>
            <person name="Le Paslier M.C."/>
            <person name="Lippi Y."/>
            <person name="Lorenzon L."/>
            <person name="Mandel J.R."/>
            <person name="Marage G."/>
            <person name="Marchand G."/>
            <person name="Marquand E."/>
            <person name="Bret-Mestries E."/>
            <person name="Morien E."/>
            <person name="Nambeesan S."/>
            <person name="Nguyen T."/>
            <person name="Pegot-Espagnet P."/>
            <person name="Pouilly N."/>
            <person name="Raftis F."/>
            <person name="Sallet E."/>
            <person name="Schiex T."/>
            <person name="Thomas J."/>
            <person name="Vandecasteele C."/>
            <person name="Vares D."/>
            <person name="Vear F."/>
            <person name="Vautrin S."/>
            <person name="Crespi M."/>
            <person name="Mangin B."/>
            <person name="Burke J.M."/>
            <person name="Salse J."/>
            <person name="Munos S."/>
            <person name="Vincourt P."/>
            <person name="Rieseberg L.H."/>
            <person name="Langlade N.B."/>
        </authorList>
    </citation>
    <scope>NUCLEOTIDE SEQUENCE [LARGE SCALE GENOMIC DNA]</scope>
    <source>
        <strain evidence="3">cv. SF193</strain>
    </source>
</reference>
<evidence type="ECO:0000313" key="3">
    <source>
        <dbReference type="Proteomes" id="UP000215914"/>
    </source>
</evidence>
<organism evidence="2 3">
    <name type="scientific">Helianthus annuus</name>
    <name type="common">Common sunflower</name>
    <dbReference type="NCBI Taxonomy" id="4232"/>
    <lineage>
        <taxon>Eukaryota</taxon>
        <taxon>Viridiplantae</taxon>
        <taxon>Streptophyta</taxon>
        <taxon>Embryophyta</taxon>
        <taxon>Tracheophyta</taxon>
        <taxon>Spermatophyta</taxon>
        <taxon>Magnoliopsida</taxon>
        <taxon>eudicotyledons</taxon>
        <taxon>Gunneridae</taxon>
        <taxon>Pentapetalae</taxon>
        <taxon>asterids</taxon>
        <taxon>campanulids</taxon>
        <taxon>Asterales</taxon>
        <taxon>Asteraceae</taxon>
        <taxon>Asteroideae</taxon>
        <taxon>Heliantheae alliance</taxon>
        <taxon>Heliantheae</taxon>
        <taxon>Helianthus</taxon>
    </lineage>
</organism>
<feature type="compositionally biased region" description="Basic and acidic residues" evidence="1">
    <location>
        <begin position="969"/>
        <end position="987"/>
    </location>
</feature>
<feature type="region of interest" description="Disordered" evidence="1">
    <location>
        <begin position="342"/>
        <end position="655"/>
    </location>
</feature>
<feature type="compositionally biased region" description="Basic and acidic residues" evidence="1">
    <location>
        <begin position="1926"/>
        <end position="1936"/>
    </location>
</feature>
<feature type="region of interest" description="Disordered" evidence="1">
    <location>
        <begin position="1811"/>
        <end position="1867"/>
    </location>
</feature>
<feature type="region of interest" description="Disordered" evidence="1">
    <location>
        <begin position="1519"/>
        <end position="1538"/>
    </location>
</feature>
<dbReference type="EMBL" id="CM007900">
    <property type="protein sequence ID" value="OTG08593.1"/>
    <property type="molecule type" value="Genomic_DNA"/>
</dbReference>
<feature type="compositionally biased region" description="Polar residues" evidence="1">
    <location>
        <begin position="1194"/>
        <end position="1206"/>
    </location>
</feature>
<feature type="compositionally biased region" description="Acidic residues" evidence="1">
    <location>
        <begin position="1240"/>
        <end position="1250"/>
    </location>
</feature>
<gene>
    <name evidence="2" type="ORF">HannXRQ_Chr11g0343441</name>
</gene>
<name>A0A251TCX6_HELAN</name>
<feature type="compositionally biased region" description="Basic and acidic residues" evidence="1">
    <location>
        <begin position="552"/>
        <end position="569"/>
    </location>
</feature>
<feature type="compositionally biased region" description="Polar residues" evidence="1">
    <location>
        <begin position="1273"/>
        <end position="1286"/>
    </location>
</feature>
<feature type="region of interest" description="Disordered" evidence="1">
    <location>
        <begin position="1165"/>
        <end position="1287"/>
    </location>
</feature>
<feature type="compositionally biased region" description="Basic residues" evidence="1">
    <location>
        <begin position="348"/>
        <end position="359"/>
    </location>
</feature>
<dbReference type="Proteomes" id="UP000215914">
    <property type="component" value="Chromosome 11"/>
</dbReference>
<dbReference type="OMA" id="DFANQDH"/>
<feature type="compositionally biased region" description="Basic and acidic residues" evidence="1">
    <location>
        <begin position="160"/>
        <end position="178"/>
    </location>
</feature>
<feature type="region of interest" description="Disordered" evidence="1">
    <location>
        <begin position="966"/>
        <end position="987"/>
    </location>
</feature>
<sequence length="1936" mass="211568">MLFTEMDYHSLKRRELQALCKEHNIPANSANSVLADKLSALFNEKQKPKARQRTCMKSLVETTDEGEPAESKRQAKKVRFSPNNDTVEYERSGEKQKDMVTQVKTRRKSMAKKVDQPVVDSSVTVDLVEDTAQIPVKVTRSRAQSLVKDVVIPNNIKNKGRGETKDAGKGTDVDKESEGNVGKATRARARTLQKGGEATESVEETVVGRARVTRSRAQTSMEGGTSRDANPDVKKKTGKQVKTEGQSVEPPVEVMDVTVRATRSRRQPLKEEVKNTVTNPQADKKRTRREMKEEDKQEPPKRKSLRTKGVDEDEGAKMEVINDSRVARNRKNKANTVEVQELEEPIKHAGRKTVNRRKSVLPSVKADVDPHLEEPARRNTRRKSVVQKATVKVESPTVGKKDSKRLSGIIEDKENATTGTPKSKKRRGTPVEDPIIETEHGSPKSSTRRASKSEGKSVAKKEVESSLKKPVSRMNIQSSVEKASHKGKNSAIRSGVIIKESSSKKRAKLSGTKQSDSEDQVVYSGKEGTPGAKLSFNLDEEITEPEVTPAIKSERKSTRSTIKSERKEPSQSARFTRSAIKSEREGPSQSARFTRSAIKSEREGPSQSAVKEQPIAGQLFSPEGAKFRHDPAVNTAPGRVARRGIKHDGNAAGSFSEMIDKKQTRQLALKKSLDDAQMPSPEVAEVEPDVGTIGVLAESEQPLDEGQKFSPADTEVGSDSGADTLRVQSEIKQPYDNVLCSPEVVEVQPNPDGDTVAVGSESFKEVTVDNAENVPDDAVSDVSRVRNQNEEVNVESGIFSEAENLEKSVQENLSSGNDVYVECDDVISDPKSRLDMFGNQVDCSSVAKEFETGSELSNANMTLDVTFSGIDIDIERVVEANSSVQNVESLDVPLSGVDIDIERVVEANSSVQNVESLDVPLSGVDIDIERVVEANSSVQNVESLDVPLSGVDIDIERVVEDGSDVQNVESEHDKLASNTDHATDKEDVGGVDLEPAQIESMPVAAEVLVASHDQEPEPERSLNVAVDDVSCDTLRSDSVTNEDAPKILSTSEIDDVVVRVDAPAELVVDINKDVVGDMYDMDAEGDEDIQPFESGCISYNMNNEQTKEEAETHRDDPEHETATDDDSDSGKFMEDDSHIGVQEVGSELLGNIKAHEDLAREEASPILNTGEHTVDGTDSSQLVGDIGAHESLITKESSPLTYTNKESPVDGTDSDLLTIKEDDRNKQEETQNQGASVDWGDYDFGTDEFENPVSANGSADEEAKGKKDDQDSDLQMSARASYTVEKSSGLAAGLADSVTKFEKDSRNAADGKSHQALDTLNQSANAVDMGEEVFGWSGADSSMKSLFETPAATRISHVRDSQEDAAKFANQDNYSSLKSLSATPATTRISHVKTGQEEAVDLTNQDHYSSLKPLFKTPAVTQISHAKDGQDLTPATTRISHVKTSQEEAVDLTNLDHYSSLKPLFKTPAVTQISHAKDGQDVTPETTQISHVKTGQEEAVDLANQDHYSSLKSLLKTPAVAQHSHANDGRDAKTGQEDAVDVANQDHYSSLKSLTKTPAVTQISHVKDRLEDAADFASQDYHSSLKSLYQTPAVTQTSHVKGGQEGAADFANQDHYSSLKPLFKTTAVTQISHVKDGQDAADFGNQDHYSSLKSLFKTPGVTQISHVKDRQEDAADFANQDHYSSMKSLFKTPAATQTSHVKDGQEDAAAFANQDHGSSLKSLFRTPSVTQTGQVKGRQEDAVSYRNQYLSSLKPLFETPATTQTSHVKDARGEATNFANKDHYSSLKTLFATPAPSRTSHVNDCNDDIGSSRSAEHEFNHQWGNDPSKDYNDESGPGNEIHGVPSFEDYPHKLFEDDVGGSTDRSVSDTHFGFKHIEFLNEATGTSHQNLSGLKDNSTRGHEFEKKEDNLMKGSEVNDDLAFDTGHMHDYRDDTQ</sequence>
<feature type="compositionally biased region" description="Basic and acidic residues" evidence="1">
    <location>
        <begin position="1218"/>
        <end position="1229"/>
    </location>
</feature>
<accession>A0A251TCX6</accession>
<feature type="compositionally biased region" description="Basic and acidic residues" evidence="1">
    <location>
        <begin position="1105"/>
        <end position="1134"/>
    </location>
</feature>
<feature type="compositionally biased region" description="Basic and acidic residues" evidence="1">
    <location>
        <begin position="290"/>
        <end position="301"/>
    </location>
</feature>
<feature type="compositionally biased region" description="Basic and acidic residues" evidence="1">
    <location>
        <begin position="399"/>
        <end position="415"/>
    </location>
</feature>
<feature type="compositionally biased region" description="Polar residues" evidence="1">
    <location>
        <begin position="1166"/>
        <end position="1182"/>
    </location>
</feature>
<feature type="compositionally biased region" description="Basic and acidic residues" evidence="1">
    <location>
        <begin position="1525"/>
        <end position="1536"/>
    </location>
</feature>
<feature type="compositionally biased region" description="Polar residues" evidence="1">
    <location>
        <begin position="1886"/>
        <end position="1896"/>
    </location>
</feature>
<keyword evidence="3" id="KW-1185">Reference proteome</keyword>
<feature type="region of interest" description="Disordered" evidence="1">
    <location>
        <begin position="157"/>
        <end position="318"/>
    </location>
</feature>
<feature type="region of interest" description="Disordered" evidence="1">
    <location>
        <begin position="1886"/>
        <end position="1936"/>
    </location>
</feature>
<feature type="compositionally biased region" description="Basic and acidic residues" evidence="1">
    <location>
        <begin position="451"/>
        <end position="467"/>
    </location>
</feature>
<feature type="compositionally biased region" description="Basic and acidic residues" evidence="1">
    <location>
        <begin position="1897"/>
        <end position="1911"/>
    </location>
</feature>